<accession>A0A9X5C6R3</accession>
<feature type="domain" description="CBS" evidence="2">
    <location>
        <begin position="13"/>
        <end position="55"/>
    </location>
</feature>
<dbReference type="Pfam" id="PF00571">
    <property type="entry name" value="CBS"/>
    <property type="match status" value="1"/>
</dbReference>
<dbReference type="OrthoDB" id="9801899at2"/>
<dbReference type="RefSeq" id="WP_004071933.1">
    <property type="nucleotide sequence ID" value="NZ_VIRB01000054.1"/>
</dbReference>
<dbReference type="SUPFAM" id="SSF53448">
    <property type="entry name" value="Nucleotide-diphospho-sugar transferases"/>
    <property type="match status" value="1"/>
</dbReference>
<dbReference type="AlphaFoldDB" id="A0A9X5C6R3"/>
<comment type="caution">
    <text evidence="3">The sequence shown here is derived from an EMBL/GenBank/DDBJ whole genome shotgun (WGS) entry which is preliminary data.</text>
</comment>
<organism evidence="3 4">
    <name type="scientific">Schaedlerella arabinosiphila</name>
    <dbReference type="NCBI Taxonomy" id="2044587"/>
    <lineage>
        <taxon>Bacteria</taxon>
        <taxon>Bacillati</taxon>
        <taxon>Bacillota</taxon>
        <taxon>Clostridia</taxon>
        <taxon>Lachnospirales</taxon>
        <taxon>Lachnospiraceae</taxon>
        <taxon>Schaedlerella</taxon>
    </lineage>
</organism>
<evidence type="ECO:0000313" key="4">
    <source>
        <dbReference type="Proteomes" id="UP000474104"/>
    </source>
</evidence>
<dbReference type="Gene3D" id="3.10.580.10">
    <property type="entry name" value="CBS-domain"/>
    <property type="match status" value="1"/>
</dbReference>
<dbReference type="InterPro" id="IPR000644">
    <property type="entry name" value="CBS_dom"/>
</dbReference>
<feature type="domain" description="Nucleotidyl transferase" evidence="1">
    <location>
        <begin position="130"/>
        <end position="347"/>
    </location>
</feature>
<evidence type="ECO:0000313" key="3">
    <source>
        <dbReference type="EMBL" id="NDO68675.1"/>
    </source>
</evidence>
<dbReference type="InterPro" id="IPR046342">
    <property type="entry name" value="CBS_dom_sf"/>
</dbReference>
<sequence length="359" mass="41015">MDYEKLQKYLGTKDMSAVEAMQKIDINSKGILYIADEKGKLLGSLTDGDIRRWLIKTANLNSRASDMMFRDVHFLFKDDHKKAGNFMKKWEINSVPIVDSDHRVVDIVIRAEDAAAEGEKDHALKGTPIIIMAGGKGTRLYPYTKILPKPLIPIGDVPILERIFQAFYEYGADEFYLTVNYRKEMIRSYFSEQNLPYTLRYVEEDQPLGTAGSIRYINEQFQEPVIVTNCDTLIEADYAKMAEHHKSSGNGMTIISSLKNTVIPYGVIHSREDGIISSIKEKPKLSYFINTGMYIVNPECLLEIPKGKFFHMTDLASRLMEQGVQVGMYPISENSFLDMGEFEEMKKMEARINIRAEKK</sequence>
<evidence type="ECO:0000259" key="1">
    <source>
        <dbReference type="Pfam" id="PF00483"/>
    </source>
</evidence>
<dbReference type="Pfam" id="PF00483">
    <property type="entry name" value="NTP_transferase"/>
    <property type="match status" value="1"/>
</dbReference>
<dbReference type="EMBL" id="VIRB01000054">
    <property type="protein sequence ID" value="NDO68675.1"/>
    <property type="molecule type" value="Genomic_DNA"/>
</dbReference>
<name>A0A9X5C6R3_9FIRM</name>
<proteinExistence type="predicted"/>
<dbReference type="InterPro" id="IPR005835">
    <property type="entry name" value="NTP_transferase_dom"/>
</dbReference>
<dbReference type="Proteomes" id="UP000474104">
    <property type="component" value="Unassembled WGS sequence"/>
</dbReference>
<reference evidence="3 4" key="1">
    <citation type="submission" date="2019-07" db="EMBL/GenBank/DDBJ databases">
        <title>Draft genome sequences of 15 bacterial species constituting the stable defined intestinal microbiota of the GM15 gnotobiotic mouse model.</title>
        <authorList>
            <person name="Elie C."/>
            <person name="Mathieu A."/>
            <person name="Saliou A."/>
            <person name="Darnaud M."/>
            <person name="Leulier F."/>
            <person name="Tamellini A."/>
        </authorList>
    </citation>
    <scope>NUCLEOTIDE SEQUENCE [LARGE SCALE GENOMIC DNA]</scope>
    <source>
        <strain evidence="4">ASF 502</strain>
    </source>
</reference>
<dbReference type="PANTHER" id="PTHR22572">
    <property type="entry name" value="SUGAR-1-PHOSPHATE GUANYL TRANSFERASE"/>
    <property type="match status" value="1"/>
</dbReference>
<gene>
    <name evidence="3" type="ORF">FMM80_08280</name>
</gene>
<dbReference type="InterPro" id="IPR050486">
    <property type="entry name" value="Mannose-1P_guanyltransferase"/>
</dbReference>
<dbReference type="InterPro" id="IPR029044">
    <property type="entry name" value="Nucleotide-diphossugar_trans"/>
</dbReference>
<evidence type="ECO:0000259" key="2">
    <source>
        <dbReference type="Pfam" id="PF00571"/>
    </source>
</evidence>
<dbReference type="Gene3D" id="3.90.550.10">
    <property type="entry name" value="Spore Coat Polysaccharide Biosynthesis Protein SpsA, Chain A"/>
    <property type="match status" value="1"/>
</dbReference>
<protein>
    <submittedName>
        <fullName evidence="3">CBS domain-containing protein</fullName>
    </submittedName>
</protein>